<dbReference type="STRING" id="745531.A0A0C3PWX3"/>
<keyword evidence="3" id="KW-1185">Reference proteome</keyword>
<dbReference type="HOGENOM" id="CLU_109884_0_0_1"/>
<evidence type="ECO:0000313" key="3">
    <source>
        <dbReference type="Proteomes" id="UP000053257"/>
    </source>
</evidence>
<sequence length="221" mass="23598">MSTRRKVGFSSSASEASRRQLMQPVPCWEKVWALPDVASPGSTLKVYKWVKTDKRQQFSDDEEETDQPLAPLPDDSEVVEGDDELDPDEGNASVAPESVTTPASREVSEPVQSKEESKPATPKPHPLSVSFQPPSPSPPPPDDGLDESLKPAEGILDDIVDGIIDPMESDLALDMSQMGPDGEPFEGANEISQLQASDALLGAGPLLDDAMGDDPFAGDTS</sequence>
<dbReference type="Proteomes" id="UP000053257">
    <property type="component" value="Unassembled WGS sequence"/>
</dbReference>
<dbReference type="EMBL" id="KN840439">
    <property type="protein sequence ID" value="KIP12558.1"/>
    <property type="molecule type" value="Genomic_DNA"/>
</dbReference>
<dbReference type="AlphaFoldDB" id="A0A0C3PWX3"/>
<dbReference type="OrthoDB" id="2595509at2759"/>
<name>A0A0C3PWX3_PHLG1</name>
<proteinExistence type="predicted"/>
<feature type="region of interest" description="Disordered" evidence="1">
    <location>
        <begin position="173"/>
        <end position="196"/>
    </location>
</feature>
<evidence type="ECO:0000256" key="1">
    <source>
        <dbReference type="SAM" id="MobiDB-lite"/>
    </source>
</evidence>
<feature type="region of interest" description="Disordered" evidence="1">
    <location>
        <begin position="55"/>
        <end position="155"/>
    </location>
</feature>
<protein>
    <submittedName>
        <fullName evidence="2">Uncharacterized protein</fullName>
    </submittedName>
</protein>
<evidence type="ECO:0000313" key="2">
    <source>
        <dbReference type="EMBL" id="KIP12558.1"/>
    </source>
</evidence>
<feature type="compositionally biased region" description="Basic and acidic residues" evidence="1">
    <location>
        <begin position="106"/>
        <end position="118"/>
    </location>
</feature>
<gene>
    <name evidence="2" type="ORF">PHLGIDRAFT_27349</name>
</gene>
<feature type="region of interest" description="Disordered" evidence="1">
    <location>
        <begin position="1"/>
        <end position="21"/>
    </location>
</feature>
<organism evidence="2 3">
    <name type="scientific">Phlebiopsis gigantea (strain 11061_1 CR5-6)</name>
    <name type="common">White-rot fungus</name>
    <name type="synonym">Peniophora gigantea</name>
    <dbReference type="NCBI Taxonomy" id="745531"/>
    <lineage>
        <taxon>Eukaryota</taxon>
        <taxon>Fungi</taxon>
        <taxon>Dikarya</taxon>
        <taxon>Basidiomycota</taxon>
        <taxon>Agaricomycotina</taxon>
        <taxon>Agaricomycetes</taxon>
        <taxon>Polyporales</taxon>
        <taxon>Phanerochaetaceae</taxon>
        <taxon>Phlebiopsis</taxon>
    </lineage>
</organism>
<accession>A0A0C3PWX3</accession>
<feature type="compositionally biased region" description="Pro residues" evidence="1">
    <location>
        <begin position="133"/>
        <end position="142"/>
    </location>
</feature>
<reference evidence="2 3" key="1">
    <citation type="journal article" date="2014" name="PLoS Genet.">
        <title>Analysis of the Phlebiopsis gigantea genome, transcriptome and secretome provides insight into its pioneer colonization strategies of wood.</title>
        <authorList>
            <person name="Hori C."/>
            <person name="Ishida T."/>
            <person name="Igarashi K."/>
            <person name="Samejima M."/>
            <person name="Suzuki H."/>
            <person name="Master E."/>
            <person name="Ferreira P."/>
            <person name="Ruiz-Duenas F.J."/>
            <person name="Held B."/>
            <person name="Canessa P."/>
            <person name="Larrondo L.F."/>
            <person name="Schmoll M."/>
            <person name="Druzhinina I.S."/>
            <person name="Kubicek C.P."/>
            <person name="Gaskell J.A."/>
            <person name="Kersten P."/>
            <person name="St John F."/>
            <person name="Glasner J."/>
            <person name="Sabat G."/>
            <person name="Splinter BonDurant S."/>
            <person name="Syed K."/>
            <person name="Yadav J."/>
            <person name="Mgbeahuruike A.C."/>
            <person name="Kovalchuk A."/>
            <person name="Asiegbu F.O."/>
            <person name="Lackner G."/>
            <person name="Hoffmeister D."/>
            <person name="Rencoret J."/>
            <person name="Gutierrez A."/>
            <person name="Sun H."/>
            <person name="Lindquist E."/>
            <person name="Barry K."/>
            <person name="Riley R."/>
            <person name="Grigoriev I.V."/>
            <person name="Henrissat B."/>
            <person name="Kues U."/>
            <person name="Berka R.M."/>
            <person name="Martinez A.T."/>
            <person name="Covert S.F."/>
            <person name="Blanchette R.A."/>
            <person name="Cullen D."/>
        </authorList>
    </citation>
    <scope>NUCLEOTIDE SEQUENCE [LARGE SCALE GENOMIC DNA]</scope>
    <source>
        <strain evidence="2 3">11061_1 CR5-6</strain>
    </source>
</reference>
<feature type="compositionally biased region" description="Acidic residues" evidence="1">
    <location>
        <begin position="74"/>
        <end position="89"/>
    </location>
</feature>